<gene>
    <name evidence="3" type="ORF">BXY45_102206</name>
</gene>
<evidence type="ECO:0000313" key="3">
    <source>
        <dbReference type="EMBL" id="PWJ55840.1"/>
    </source>
</evidence>
<proteinExistence type="predicted"/>
<keyword evidence="4" id="KW-1185">Reference proteome</keyword>
<dbReference type="InterPro" id="IPR052171">
    <property type="entry name" value="NHEJ_LigD"/>
</dbReference>
<feature type="domain" description="DNA ligase D polymerase" evidence="2">
    <location>
        <begin position="48"/>
        <end position="314"/>
    </location>
</feature>
<dbReference type="Pfam" id="PF21686">
    <property type="entry name" value="LigD_Prim-Pol"/>
    <property type="match status" value="1"/>
</dbReference>
<keyword evidence="3" id="KW-0436">Ligase</keyword>
<dbReference type="PANTHER" id="PTHR42705:SF3">
    <property type="entry name" value="ATP-DEPENDENT DNA LIGASE"/>
    <property type="match status" value="1"/>
</dbReference>
<dbReference type="EMBL" id="QGDQ01000002">
    <property type="protein sequence ID" value="PWJ55840.1"/>
    <property type="molecule type" value="Genomic_DNA"/>
</dbReference>
<dbReference type="GO" id="GO:0016874">
    <property type="term" value="F:ligase activity"/>
    <property type="evidence" value="ECO:0007669"/>
    <property type="project" value="UniProtKB-KW"/>
</dbReference>
<dbReference type="Gene3D" id="3.90.920.10">
    <property type="entry name" value="DNA primase, PRIM domain"/>
    <property type="match status" value="1"/>
</dbReference>
<dbReference type="AlphaFoldDB" id="A0A316AFU0"/>
<evidence type="ECO:0000256" key="1">
    <source>
        <dbReference type="SAM" id="MobiDB-lite"/>
    </source>
</evidence>
<dbReference type="PANTHER" id="PTHR42705">
    <property type="entry name" value="BIFUNCTIONAL NON-HOMOLOGOUS END JOINING PROTEIN LIGD"/>
    <property type="match status" value="1"/>
</dbReference>
<sequence>MRSTGPAAHSAGVAAKAAAEELDVDGVAVRFTSPDKVVFPALGVDGGTKRHLVEYYRSVAQRSEDGEIGPLVRALLDRPTYVQRFPDGVDGEEVYQKRVPAHAPSYVRTTRVTFPSGRHADAMRVDAAAPLVWAAQMSTVTFHPWPTRASDTDPEAVEHPDELRIDLDPQPGTGFAEARAVALDVVQPLLDELGYAGFPKTSGGRGVHVYVRIEPRWEIKQVRTAAIAFAREVERRAGGRVTTAWWKEQRTQAIFVDYNQNARDHTIASAYSVRRTPRATVSTPVTWAELADVEPDDLTMATVPALLARRGDPMRTLDDVQHSLEPLLEMAERDAAAGEGEMPFPPNHPKQDGEPKRVQPSRDRARPGGPEDPSR</sequence>
<evidence type="ECO:0000313" key="4">
    <source>
        <dbReference type="Proteomes" id="UP000245469"/>
    </source>
</evidence>
<feature type="compositionally biased region" description="Basic and acidic residues" evidence="1">
    <location>
        <begin position="349"/>
        <end position="366"/>
    </location>
</feature>
<name>A0A316AFU0_9ACTN</name>
<dbReference type="Proteomes" id="UP000245469">
    <property type="component" value="Unassembled WGS sequence"/>
</dbReference>
<feature type="region of interest" description="Disordered" evidence="1">
    <location>
        <begin position="331"/>
        <end position="375"/>
    </location>
</feature>
<reference evidence="3 4" key="1">
    <citation type="submission" date="2018-03" db="EMBL/GenBank/DDBJ databases">
        <title>Genomic Encyclopedia of Archaeal and Bacterial Type Strains, Phase II (KMG-II): from individual species to whole genera.</title>
        <authorList>
            <person name="Goeker M."/>
        </authorList>
    </citation>
    <scope>NUCLEOTIDE SEQUENCE [LARGE SCALE GENOMIC DNA]</scope>
    <source>
        <strain evidence="3 4">DSM 44889</strain>
    </source>
</reference>
<evidence type="ECO:0000259" key="2">
    <source>
        <dbReference type="Pfam" id="PF21686"/>
    </source>
</evidence>
<organism evidence="3 4">
    <name type="scientific">Quadrisphaera granulorum</name>
    <dbReference type="NCBI Taxonomy" id="317664"/>
    <lineage>
        <taxon>Bacteria</taxon>
        <taxon>Bacillati</taxon>
        <taxon>Actinomycetota</taxon>
        <taxon>Actinomycetes</taxon>
        <taxon>Kineosporiales</taxon>
        <taxon>Kineosporiaceae</taxon>
        <taxon>Quadrisphaera</taxon>
    </lineage>
</organism>
<dbReference type="InterPro" id="IPR014145">
    <property type="entry name" value="LigD_pol_dom"/>
</dbReference>
<comment type="caution">
    <text evidence="3">The sequence shown here is derived from an EMBL/GenBank/DDBJ whole genome shotgun (WGS) entry which is preliminary data.</text>
</comment>
<protein>
    <submittedName>
        <fullName evidence="3">DNA ligase D-like protein (Predicted polymerase)</fullName>
    </submittedName>
</protein>
<accession>A0A316AFU0</accession>